<dbReference type="Pfam" id="PF18143">
    <property type="entry name" value="HAD_SAK_2"/>
    <property type="match status" value="1"/>
</dbReference>
<dbReference type="Proteomes" id="UP000219669">
    <property type="component" value="Unassembled WGS sequence"/>
</dbReference>
<name>A0A286ECC2_9NEIS</name>
<evidence type="ECO:0008006" key="3">
    <source>
        <dbReference type="Google" id="ProtNLM"/>
    </source>
</evidence>
<dbReference type="AlphaFoldDB" id="A0A286ECC2"/>
<dbReference type="OrthoDB" id="8773450at2"/>
<sequence>MLIFLDFDGVLHSAISRPNARLFSQLPLLETFFRQPEWKNVQFVISSTWRLGRDLDDLRRPFSPDFHARIIGVTPDLPRSGSLNGHREREILQWLRDFECEHTAWAALDDLPSYFDKHMAHLFLCTSSTGLMEHDLPHLAVHLQENGFQAA</sequence>
<proteinExistence type="predicted"/>
<organism evidence="1 2">
    <name type="scientific">Alysiella filiformis DSM 16848</name>
    <dbReference type="NCBI Taxonomy" id="1120981"/>
    <lineage>
        <taxon>Bacteria</taxon>
        <taxon>Pseudomonadati</taxon>
        <taxon>Pseudomonadota</taxon>
        <taxon>Betaproteobacteria</taxon>
        <taxon>Neisseriales</taxon>
        <taxon>Neisseriaceae</taxon>
        <taxon>Alysiella</taxon>
    </lineage>
</organism>
<dbReference type="EMBL" id="OCNF01000009">
    <property type="protein sequence ID" value="SOD68577.1"/>
    <property type="molecule type" value="Genomic_DNA"/>
</dbReference>
<dbReference type="RefSeq" id="WP_097114357.1">
    <property type="nucleotide sequence ID" value="NZ_CP083931.1"/>
</dbReference>
<keyword evidence="2" id="KW-1185">Reference proteome</keyword>
<gene>
    <name evidence="1" type="ORF">SAMN02746062_01320</name>
</gene>
<reference evidence="1 2" key="1">
    <citation type="submission" date="2017-09" db="EMBL/GenBank/DDBJ databases">
        <authorList>
            <person name="Ehlers B."/>
            <person name="Leendertz F.H."/>
        </authorList>
    </citation>
    <scope>NUCLEOTIDE SEQUENCE [LARGE SCALE GENOMIC DNA]</scope>
    <source>
        <strain evidence="1 2">DSM 16848</strain>
    </source>
</reference>
<evidence type="ECO:0000313" key="1">
    <source>
        <dbReference type="EMBL" id="SOD68577.1"/>
    </source>
</evidence>
<accession>A0A286ECC2</accession>
<protein>
    <recommendedName>
        <fullName evidence="3">HAD family hydrolase</fullName>
    </recommendedName>
</protein>
<evidence type="ECO:0000313" key="2">
    <source>
        <dbReference type="Proteomes" id="UP000219669"/>
    </source>
</evidence>